<dbReference type="EMBL" id="CP072227">
    <property type="protein sequence ID" value="QUT44052.1"/>
    <property type="molecule type" value="Genomic_DNA"/>
</dbReference>
<dbReference type="KEGG" id="beg:INE88_00841"/>
<protein>
    <submittedName>
        <fullName evidence="1">Uncharacterized protein</fullName>
    </submittedName>
</protein>
<evidence type="ECO:0000313" key="2">
    <source>
        <dbReference type="Proteomes" id="UP000679226"/>
    </source>
</evidence>
<evidence type="ECO:0000313" key="1">
    <source>
        <dbReference type="EMBL" id="QUT44052.1"/>
    </source>
</evidence>
<dbReference type="AlphaFoldDB" id="A0A975KDC8"/>
<proteinExistence type="predicted"/>
<accession>A0A975KDC8</accession>
<dbReference type="Proteomes" id="UP000679226">
    <property type="component" value="Chromosome"/>
</dbReference>
<sequence length="76" mass="8728">MLCFICSEHRGLPNSLFFQFLTCMFYDGFLIVRSVNLISECVSVGIERTDFGKIFIAAVNKAVEHLNHDNRYILLP</sequence>
<name>A0A975KDC8_9BACE</name>
<organism evidence="1 2">
    <name type="scientific">Bacteroides eggerthii</name>
    <dbReference type="NCBI Taxonomy" id="28111"/>
    <lineage>
        <taxon>Bacteria</taxon>
        <taxon>Pseudomonadati</taxon>
        <taxon>Bacteroidota</taxon>
        <taxon>Bacteroidia</taxon>
        <taxon>Bacteroidales</taxon>
        <taxon>Bacteroidaceae</taxon>
        <taxon>Bacteroides</taxon>
    </lineage>
</organism>
<gene>
    <name evidence="1" type="ORF">INE88_00841</name>
</gene>
<reference evidence="1" key="1">
    <citation type="journal article" date="2021" name="PLoS Genet.">
        <title>Mobile Type VI secretion system loci of the gut Bacteroidales display extensive intra-ecosystem transfer, multi-species spread and geographical clustering.</title>
        <authorList>
            <person name="Garcia-Bayona L."/>
            <person name="Coyne M.J."/>
            <person name="Comstock L.E."/>
        </authorList>
    </citation>
    <scope>NUCLEOTIDE SEQUENCE</scope>
    <source>
        <strain evidence="1">CL11T00C20</strain>
    </source>
</reference>